<feature type="repeat" description="WD" evidence="7">
    <location>
        <begin position="1"/>
        <end position="20"/>
    </location>
</feature>
<comment type="caution">
    <text evidence="10">The sequence shown here is derived from an EMBL/GenBank/DDBJ whole genome shotgun (WGS) entry which is preliminary data.</text>
</comment>
<dbReference type="EMBL" id="LCWF01000143">
    <property type="protein sequence ID" value="KKY17512.1"/>
    <property type="molecule type" value="Genomic_DNA"/>
</dbReference>
<dbReference type="InterPro" id="IPR019775">
    <property type="entry name" value="WD40_repeat_CS"/>
</dbReference>
<evidence type="ECO:0000256" key="3">
    <source>
        <dbReference type="ARBA" id="ARBA00022737"/>
    </source>
</evidence>
<evidence type="ECO:0000313" key="11">
    <source>
        <dbReference type="Proteomes" id="UP000053317"/>
    </source>
</evidence>
<dbReference type="PROSITE" id="PS50082">
    <property type="entry name" value="WD_REPEATS_2"/>
    <property type="match status" value="5"/>
</dbReference>
<feature type="compositionally biased region" description="Acidic residues" evidence="8">
    <location>
        <begin position="296"/>
        <end position="326"/>
    </location>
</feature>
<evidence type="ECO:0000256" key="4">
    <source>
        <dbReference type="ARBA" id="ARBA00038415"/>
    </source>
</evidence>
<evidence type="ECO:0000256" key="6">
    <source>
        <dbReference type="ARBA" id="ARBA00043913"/>
    </source>
</evidence>
<comment type="subcellular location">
    <subcellularLocation>
        <location evidence="1">Mitochondrion outer membrane</location>
        <topology evidence="1">Peripheral membrane protein</topology>
        <orientation evidence="1">Cytoplasmic side</orientation>
    </subcellularLocation>
</comment>
<protein>
    <recommendedName>
        <fullName evidence="5">Mitochondrial division protein 1</fullName>
    </recommendedName>
</protein>
<comment type="function">
    <text evidence="6">Involved in mitochondrial fission. Acts as an adapter protein required to form mitochondrial fission complexes. Formation of these complexes is required to promote constriction and fission of the mitochondrial compartment at a late step in mitochondrial division.</text>
</comment>
<keyword evidence="2 7" id="KW-0853">WD repeat</keyword>
<dbReference type="SMART" id="SM00320">
    <property type="entry name" value="WD40"/>
    <property type="match status" value="5"/>
</dbReference>
<evidence type="ECO:0000256" key="5">
    <source>
        <dbReference type="ARBA" id="ARBA00039789"/>
    </source>
</evidence>
<reference evidence="10 11" key="1">
    <citation type="submission" date="2015-05" db="EMBL/GenBank/DDBJ databases">
        <title>Distinctive expansion of gene families associated with plant cell wall degradation and secondary metabolism in the genomes of grapevine trunk pathogens.</title>
        <authorList>
            <person name="Lawrence D.P."/>
            <person name="Travadon R."/>
            <person name="Rolshausen P.E."/>
            <person name="Baumgartner K."/>
        </authorList>
    </citation>
    <scope>NUCLEOTIDE SEQUENCE [LARGE SCALE GENOMIC DNA]</scope>
    <source>
        <strain evidence="10">UCRPC4</strain>
    </source>
</reference>
<name>A0A0G2E371_PHACM</name>
<feature type="repeat" description="WD" evidence="7">
    <location>
        <begin position="26"/>
        <end position="67"/>
    </location>
</feature>
<evidence type="ECO:0000256" key="8">
    <source>
        <dbReference type="SAM" id="MobiDB-lite"/>
    </source>
</evidence>
<accession>A0A0G2E371</accession>
<sequence length="393" mass="43654">MLATGSDDKTIRLWALPSGRPHPIPLIGHHNYIYSLSFSPKGNILVSGSFDEAVYLWDVRSARIMRTLPAHSDPVRGVDFNRDGTLLVSCSSDGLIRIWDTMTGQCLRTLVHEDRRQVSSVRFSPNSRYIVAWTLDERIRLWDYGLGKCVKTYQGHSNKSYSLTGTVAAYEPSASSGPSGTDHAFLLSGSEDGSIWAWDVESKDILWTSGAGVHTGPIFEVEVMRWNHDDPDEHGNILMISAGEDRKIRLWRGKVEKDKRKTHSGVNGIGPTGLNEETIVGGLTGIDGVNGLKDTENDDDDDDDDESDDDEESDEEEDSSDEEPNQEPEGPNTQTVPHRSANQTDRPQVENEDEPQDQDQPMLDVTTEPEPGPEPTNQTEDHDAFLDQVEEAL</sequence>
<dbReference type="InterPro" id="IPR020472">
    <property type="entry name" value="WD40_PAC1"/>
</dbReference>
<dbReference type="AlphaFoldDB" id="A0A0G2E371"/>
<feature type="domain" description="WDR5-like beta-propeller" evidence="9">
    <location>
        <begin position="1"/>
        <end position="252"/>
    </location>
</feature>
<evidence type="ECO:0000256" key="2">
    <source>
        <dbReference type="ARBA" id="ARBA00022574"/>
    </source>
</evidence>
<dbReference type="Gene3D" id="2.130.10.10">
    <property type="entry name" value="YVTN repeat-like/Quinoprotein amine dehydrogenase"/>
    <property type="match status" value="1"/>
</dbReference>
<dbReference type="GO" id="GO:0005741">
    <property type="term" value="C:mitochondrial outer membrane"/>
    <property type="evidence" value="ECO:0007669"/>
    <property type="project" value="UniProtKB-SubCell"/>
</dbReference>
<keyword evidence="11" id="KW-1185">Reference proteome</keyword>
<dbReference type="InterPro" id="IPR036322">
    <property type="entry name" value="WD40_repeat_dom_sf"/>
</dbReference>
<evidence type="ECO:0000256" key="1">
    <source>
        <dbReference type="ARBA" id="ARBA00004570"/>
    </source>
</evidence>
<feature type="repeat" description="WD" evidence="7">
    <location>
        <begin position="111"/>
        <end position="152"/>
    </location>
</feature>
<dbReference type="InterPro" id="IPR001680">
    <property type="entry name" value="WD40_rpt"/>
</dbReference>
<evidence type="ECO:0000256" key="7">
    <source>
        <dbReference type="PROSITE-ProRule" id="PRU00221"/>
    </source>
</evidence>
<dbReference type="PROSITE" id="PS50294">
    <property type="entry name" value="WD_REPEATS_REGION"/>
    <property type="match status" value="4"/>
</dbReference>
<feature type="compositionally biased region" description="Polar residues" evidence="8">
    <location>
        <begin position="331"/>
        <end position="346"/>
    </location>
</feature>
<dbReference type="InterPro" id="IPR015943">
    <property type="entry name" value="WD40/YVTN_repeat-like_dom_sf"/>
</dbReference>
<dbReference type="GO" id="GO:1990234">
    <property type="term" value="C:transferase complex"/>
    <property type="evidence" value="ECO:0007669"/>
    <property type="project" value="UniProtKB-ARBA"/>
</dbReference>
<feature type="repeat" description="WD" evidence="7">
    <location>
        <begin position="68"/>
        <end position="109"/>
    </location>
</feature>
<dbReference type="CDD" id="cd00200">
    <property type="entry name" value="WD40"/>
    <property type="match status" value="1"/>
</dbReference>
<dbReference type="Pfam" id="PF25175">
    <property type="entry name" value="Beta-prop_WDR5"/>
    <property type="match status" value="1"/>
</dbReference>
<dbReference type="SUPFAM" id="SSF50978">
    <property type="entry name" value="WD40 repeat-like"/>
    <property type="match status" value="1"/>
</dbReference>
<keyword evidence="3" id="KW-0677">Repeat</keyword>
<dbReference type="PRINTS" id="PR00320">
    <property type="entry name" value="GPROTEINBRPT"/>
</dbReference>
<dbReference type="PANTHER" id="PTHR22847">
    <property type="entry name" value="WD40 REPEAT PROTEIN"/>
    <property type="match status" value="1"/>
</dbReference>
<evidence type="ECO:0000313" key="10">
    <source>
        <dbReference type="EMBL" id="KKY17512.1"/>
    </source>
</evidence>
<dbReference type="OrthoDB" id="674604at2759"/>
<evidence type="ECO:0000259" key="9">
    <source>
        <dbReference type="Pfam" id="PF25175"/>
    </source>
</evidence>
<dbReference type="Proteomes" id="UP000053317">
    <property type="component" value="Unassembled WGS sequence"/>
</dbReference>
<feature type="region of interest" description="Disordered" evidence="8">
    <location>
        <begin position="257"/>
        <end position="393"/>
    </location>
</feature>
<proteinExistence type="inferred from homology"/>
<dbReference type="InterPro" id="IPR059122">
    <property type="entry name" value="Beta-prop_WDR5-like"/>
</dbReference>
<feature type="repeat" description="WD" evidence="7">
    <location>
        <begin position="182"/>
        <end position="208"/>
    </location>
</feature>
<comment type="similarity">
    <text evidence="4">Belongs to the WD repeat MDV1/CAF4 family.</text>
</comment>
<reference evidence="10 11" key="2">
    <citation type="submission" date="2015-05" db="EMBL/GenBank/DDBJ databases">
        <authorList>
            <person name="Morales-Cruz A."/>
            <person name="Amrine K.C."/>
            <person name="Cantu D."/>
        </authorList>
    </citation>
    <scope>NUCLEOTIDE SEQUENCE [LARGE SCALE GENOMIC DNA]</scope>
    <source>
        <strain evidence="10">UCRPC4</strain>
    </source>
</reference>
<dbReference type="PROSITE" id="PS00678">
    <property type="entry name" value="WD_REPEATS_1"/>
    <property type="match status" value="3"/>
</dbReference>
<organism evidence="10 11">
    <name type="scientific">Phaeomoniella chlamydospora</name>
    <name type="common">Phaeoacremonium chlamydosporum</name>
    <dbReference type="NCBI Taxonomy" id="158046"/>
    <lineage>
        <taxon>Eukaryota</taxon>
        <taxon>Fungi</taxon>
        <taxon>Dikarya</taxon>
        <taxon>Ascomycota</taxon>
        <taxon>Pezizomycotina</taxon>
        <taxon>Eurotiomycetes</taxon>
        <taxon>Chaetothyriomycetidae</taxon>
        <taxon>Phaeomoniellales</taxon>
        <taxon>Phaeomoniellaceae</taxon>
        <taxon>Phaeomoniella</taxon>
    </lineage>
</organism>
<gene>
    <name evidence="10" type="ORF">UCRPC4_g05485</name>
</gene>
<dbReference type="PANTHER" id="PTHR22847:SF637">
    <property type="entry name" value="WD REPEAT DOMAIN 5B"/>
    <property type="match status" value="1"/>
</dbReference>